<proteinExistence type="predicted"/>
<dbReference type="NCBIfam" id="NF038180">
    <property type="entry name" value="leader_pinensin"/>
    <property type="match status" value="1"/>
</dbReference>
<dbReference type="InterPro" id="IPR059231">
    <property type="entry name" value="Leader_pinensin"/>
</dbReference>
<gene>
    <name evidence="1" type="ORF">Q0590_10720</name>
</gene>
<dbReference type="RefSeq" id="WP_302037532.1">
    <property type="nucleotide sequence ID" value="NZ_JAUKPO010000005.1"/>
</dbReference>
<dbReference type="EMBL" id="JAUKPO010000005">
    <property type="protein sequence ID" value="MDO1446727.1"/>
    <property type="molecule type" value="Genomic_DNA"/>
</dbReference>
<keyword evidence="2" id="KW-1185">Reference proteome</keyword>
<evidence type="ECO:0000313" key="1">
    <source>
        <dbReference type="EMBL" id="MDO1446727.1"/>
    </source>
</evidence>
<protein>
    <submittedName>
        <fullName evidence="1">Pinensin family lanthipeptide</fullName>
    </submittedName>
</protein>
<name>A0ABT8R7J2_9BACT</name>
<comment type="caution">
    <text evidence="1">The sequence shown here is derived from an EMBL/GenBank/DDBJ whole genome shotgun (WGS) entry which is preliminary data.</text>
</comment>
<organism evidence="1 2">
    <name type="scientific">Rhodocytophaga aerolata</name>
    <dbReference type="NCBI Taxonomy" id="455078"/>
    <lineage>
        <taxon>Bacteria</taxon>
        <taxon>Pseudomonadati</taxon>
        <taxon>Bacteroidota</taxon>
        <taxon>Cytophagia</taxon>
        <taxon>Cytophagales</taxon>
        <taxon>Rhodocytophagaceae</taxon>
        <taxon>Rhodocytophaga</taxon>
    </lineage>
</organism>
<sequence>MKHKKLKLAELNIQSFVTSFEEKGDTTIHGGLLPASYIDGCRSALIACYPIQTLALCPIRTLNNCGSFLDACPSAISCPFDFDGLTIQ</sequence>
<dbReference type="Proteomes" id="UP001168528">
    <property type="component" value="Unassembled WGS sequence"/>
</dbReference>
<accession>A0ABT8R7J2</accession>
<reference evidence="1" key="1">
    <citation type="submission" date="2023-07" db="EMBL/GenBank/DDBJ databases">
        <title>The genome sequence of Rhodocytophaga aerolata KACC 12507.</title>
        <authorList>
            <person name="Zhang X."/>
        </authorList>
    </citation>
    <scope>NUCLEOTIDE SEQUENCE</scope>
    <source>
        <strain evidence="1">KACC 12507</strain>
    </source>
</reference>
<evidence type="ECO:0000313" key="2">
    <source>
        <dbReference type="Proteomes" id="UP001168528"/>
    </source>
</evidence>